<proteinExistence type="predicted"/>
<sequence length="307" mass="35096">MGIMNAGEFIETVYFKGLQISLMAAGDGTEVIYHKLQPGSSWALGPEENWVGLEFIYILSGKLLYHTDERTIELNTGQSFSESPIKKFTNFHSQEETEFIYVTSQPVFHNYSKLSKDLMELAISIEEKDGYTVDHCERIKHYSMLVGKALELSTKQITLLNLASFFHDVGKVRVPLEILQKPSKLTSEEWEIMKKHTTFGRQLLEETNIPLLNEIALIVEQHHERYDGKGYPKGLKKDEITIESAIISVVDSFDAMTTDRVYKKGKSAEEAFQEILNNRGTMYHPKVVDTFIALKEEIIKYEKGESL</sequence>
<protein>
    <recommendedName>
        <fullName evidence="1">HD-GYP domain-containing protein</fullName>
    </recommendedName>
</protein>
<dbReference type="Gene3D" id="1.10.3210.10">
    <property type="entry name" value="Hypothetical protein af1432"/>
    <property type="match status" value="1"/>
</dbReference>
<dbReference type="SMART" id="SM00471">
    <property type="entry name" value="HDc"/>
    <property type="match status" value="1"/>
</dbReference>
<dbReference type="Gene3D" id="2.60.120.10">
    <property type="entry name" value="Jelly Rolls"/>
    <property type="match status" value="1"/>
</dbReference>
<gene>
    <name evidence="2" type="ORF">CHH57_12620</name>
</gene>
<dbReference type="PROSITE" id="PS51832">
    <property type="entry name" value="HD_GYP"/>
    <property type="match status" value="1"/>
</dbReference>
<dbReference type="InterPro" id="IPR014710">
    <property type="entry name" value="RmlC-like_jellyroll"/>
</dbReference>
<comment type="caution">
    <text evidence="2">The sequence shown here is derived from an EMBL/GenBank/DDBJ whole genome shotgun (WGS) entry which is preliminary data.</text>
</comment>
<dbReference type="InterPro" id="IPR037522">
    <property type="entry name" value="HD_GYP_dom"/>
</dbReference>
<reference evidence="2 3" key="1">
    <citation type="submission" date="2017-07" db="EMBL/GenBank/DDBJ databases">
        <title>Isolation and whole genome analysis of endospore-forming bacteria from heroin.</title>
        <authorList>
            <person name="Kalinowski J."/>
            <person name="Ahrens B."/>
            <person name="Al-Dilaimi A."/>
            <person name="Winkler A."/>
            <person name="Wibberg D."/>
            <person name="Schleenbecker U."/>
            <person name="Ruckert C."/>
            <person name="Wolfel R."/>
            <person name="Grass G."/>
        </authorList>
    </citation>
    <scope>NUCLEOTIDE SEQUENCE [LARGE SCALE GENOMIC DNA]</scope>
    <source>
        <strain evidence="2 3">7521-2</strain>
    </source>
</reference>
<dbReference type="PANTHER" id="PTHR43155">
    <property type="entry name" value="CYCLIC DI-GMP PHOSPHODIESTERASE PA4108-RELATED"/>
    <property type="match status" value="1"/>
</dbReference>
<evidence type="ECO:0000313" key="3">
    <source>
        <dbReference type="Proteomes" id="UP000216961"/>
    </source>
</evidence>
<dbReference type="Pfam" id="PF13487">
    <property type="entry name" value="HD_5"/>
    <property type="match status" value="1"/>
</dbReference>
<evidence type="ECO:0000313" key="2">
    <source>
        <dbReference type="EMBL" id="PAD82873.1"/>
    </source>
</evidence>
<dbReference type="InterPro" id="IPR003607">
    <property type="entry name" value="HD/PDEase_dom"/>
</dbReference>
<dbReference type="CDD" id="cd00077">
    <property type="entry name" value="HDc"/>
    <property type="match status" value="1"/>
</dbReference>
<name>A0AA91TRJ7_NIACI</name>
<dbReference type="PANTHER" id="PTHR43155:SF2">
    <property type="entry name" value="CYCLIC DI-GMP PHOSPHODIESTERASE PA4108"/>
    <property type="match status" value="1"/>
</dbReference>
<dbReference type="AlphaFoldDB" id="A0AA91TRJ7"/>
<accession>A0AA91TRJ7</accession>
<dbReference type="Proteomes" id="UP000216961">
    <property type="component" value="Unassembled WGS sequence"/>
</dbReference>
<dbReference type="SUPFAM" id="SSF109604">
    <property type="entry name" value="HD-domain/PDEase-like"/>
    <property type="match status" value="1"/>
</dbReference>
<dbReference type="EMBL" id="NPBQ01000077">
    <property type="protein sequence ID" value="PAD82873.1"/>
    <property type="molecule type" value="Genomic_DNA"/>
</dbReference>
<organism evidence="2 3">
    <name type="scientific">Niallia circulans</name>
    <name type="common">Bacillus circulans</name>
    <dbReference type="NCBI Taxonomy" id="1397"/>
    <lineage>
        <taxon>Bacteria</taxon>
        <taxon>Bacillati</taxon>
        <taxon>Bacillota</taxon>
        <taxon>Bacilli</taxon>
        <taxon>Bacillales</taxon>
        <taxon>Bacillaceae</taxon>
        <taxon>Niallia</taxon>
    </lineage>
</organism>
<evidence type="ECO:0000259" key="1">
    <source>
        <dbReference type="PROSITE" id="PS51832"/>
    </source>
</evidence>
<dbReference type="InterPro" id="IPR011051">
    <property type="entry name" value="RmlC_Cupin_sf"/>
</dbReference>
<feature type="domain" description="HD-GYP" evidence="1">
    <location>
        <begin position="110"/>
        <end position="307"/>
    </location>
</feature>
<dbReference type="SUPFAM" id="SSF51182">
    <property type="entry name" value="RmlC-like cupins"/>
    <property type="match status" value="1"/>
</dbReference>